<name>A0ABU2P987_9ACTN</name>
<dbReference type="Proteomes" id="UP001183586">
    <property type="component" value="Unassembled WGS sequence"/>
</dbReference>
<proteinExistence type="predicted"/>
<dbReference type="EMBL" id="JAVREU010000003">
    <property type="protein sequence ID" value="MDT0387860.1"/>
    <property type="molecule type" value="Genomic_DNA"/>
</dbReference>
<evidence type="ECO:0000313" key="1">
    <source>
        <dbReference type="EMBL" id="MDT0387860.1"/>
    </source>
</evidence>
<keyword evidence="2" id="KW-1185">Reference proteome</keyword>
<accession>A0ABU2P987</accession>
<sequence>MTDQTDADFVPPAAAGLPAGTLEAAEIGANRLDAWARTPQGRNFLAHALVQLARTGWLRTEPSDGFEPMSGQEPAQPAAVEPPVDRAAAPMTDERAAALLAPLKAKARELRAQKDAQLRDAAFAEAAAVADRIADEAREKRFAEGQGKGSTALGARLVAEKLRRMAGETPAATEAQPAQPDETRWHILTHQRGTWRPWLAPRHDHTEAREDYDQCVTSNGHRWAFRLVRETSTYAVEAEHTPEQP</sequence>
<reference evidence="2" key="1">
    <citation type="submission" date="2023-07" db="EMBL/GenBank/DDBJ databases">
        <title>30 novel species of actinomycetes from the DSMZ collection.</title>
        <authorList>
            <person name="Nouioui I."/>
        </authorList>
    </citation>
    <scope>NUCLEOTIDE SEQUENCE [LARGE SCALE GENOMIC DNA]</scope>
    <source>
        <strain evidence="2">DSM 41921</strain>
    </source>
</reference>
<protein>
    <submittedName>
        <fullName evidence="1">Uncharacterized protein</fullName>
    </submittedName>
</protein>
<dbReference type="RefSeq" id="WP_311680824.1">
    <property type="nucleotide sequence ID" value="NZ_JAVREU010000003.1"/>
</dbReference>
<organism evidence="1 2">
    <name type="scientific">Streptomyces dubilierae</name>
    <dbReference type="NCBI Taxonomy" id="3075533"/>
    <lineage>
        <taxon>Bacteria</taxon>
        <taxon>Bacillati</taxon>
        <taxon>Actinomycetota</taxon>
        <taxon>Actinomycetes</taxon>
        <taxon>Kitasatosporales</taxon>
        <taxon>Streptomycetaceae</taxon>
        <taxon>Streptomyces</taxon>
    </lineage>
</organism>
<comment type="caution">
    <text evidence="1">The sequence shown here is derived from an EMBL/GenBank/DDBJ whole genome shotgun (WGS) entry which is preliminary data.</text>
</comment>
<gene>
    <name evidence="1" type="ORF">RM641_10520</name>
</gene>
<evidence type="ECO:0000313" key="2">
    <source>
        <dbReference type="Proteomes" id="UP001183586"/>
    </source>
</evidence>